<organism evidence="2 3">
    <name type="scientific">Polarella glacialis</name>
    <name type="common">Dinoflagellate</name>
    <dbReference type="NCBI Taxonomy" id="89957"/>
    <lineage>
        <taxon>Eukaryota</taxon>
        <taxon>Sar</taxon>
        <taxon>Alveolata</taxon>
        <taxon>Dinophyceae</taxon>
        <taxon>Suessiales</taxon>
        <taxon>Suessiaceae</taxon>
        <taxon>Polarella</taxon>
    </lineage>
</organism>
<evidence type="ECO:0000313" key="3">
    <source>
        <dbReference type="Proteomes" id="UP000654075"/>
    </source>
</evidence>
<feature type="compositionally biased region" description="Basic and acidic residues" evidence="1">
    <location>
        <begin position="201"/>
        <end position="219"/>
    </location>
</feature>
<feature type="region of interest" description="Disordered" evidence="1">
    <location>
        <begin position="90"/>
        <end position="115"/>
    </location>
</feature>
<feature type="region of interest" description="Disordered" evidence="1">
    <location>
        <begin position="1"/>
        <end position="52"/>
    </location>
</feature>
<dbReference type="OrthoDB" id="443417at2759"/>
<evidence type="ECO:0000313" key="2">
    <source>
        <dbReference type="EMBL" id="CAE8642743.1"/>
    </source>
</evidence>
<accession>A0A813HWS4</accession>
<name>A0A813HWS4_POLGL</name>
<dbReference type="AlphaFoldDB" id="A0A813HWS4"/>
<keyword evidence="3" id="KW-1185">Reference proteome</keyword>
<evidence type="ECO:0000256" key="1">
    <source>
        <dbReference type="SAM" id="MobiDB-lite"/>
    </source>
</evidence>
<feature type="region of interest" description="Disordered" evidence="1">
    <location>
        <begin position="235"/>
        <end position="256"/>
    </location>
</feature>
<dbReference type="Proteomes" id="UP000654075">
    <property type="component" value="Unassembled WGS sequence"/>
</dbReference>
<gene>
    <name evidence="2" type="ORF">PGLA1383_LOCUS57155</name>
</gene>
<protein>
    <submittedName>
        <fullName evidence="2">Uncharacterized protein</fullName>
    </submittedName>
</protein>
<proteinExistence type="predicted"/>
<feature type="region of interest" description="Disordered" evidence="1">
    <location>
        <begin position="195"/>
        <end position="220"/>
    </location>
</feature>
<sequence>MMHSSPDAARQRYNTAFKSSIFEPPQSRTAEGFMPAGKRRDQTTSELFGNYDEKDLRSMPKTFIPKEDPITARRKKMQFLSSEVLPGSGYAAPDSLPPQWQPRPVSGGYPARESDDSAVDANMIRQKHLSSSMFGRETPNVSHQQVHDRSNRLTPNDFAWHTHPEAVLAHEGDGSSHHDRAYLQKCSNMFDYQSPQVQSDHAARKEQLRQEENDGDAKRRNNVYYSDLFGRSAAFEEPADAMQSPRRAKKHGSHEDQMIVHQDWTDARTELLQGRSQKPERPHLRKHEELHNTGRIFQGADRGDWQPVERADSVSHDNSQKCKVFEGMTTQQIHQAHLRTSIAPEDFYREAENSKDWEVVELHIAGLPHDADDRLVRNLCQGFPVQIVKAKADMDPVRNLCRGRAKITVRYNPVRDSIAGLVRHLEDAKLSVSI</sequence>
<comment type="caution">
    <text evidence="2">The sequence shown here is derived from an EMBL/GenBank/DDBJ whole genome shotgun (WGS) entry which is preliminary data.</text>
</comment>
<reference evidence="2" key="1">
    <citation type="submission" date="2021-02" db="EMBL/GenBank/DDBJ databases">
        <authorList>
            <person name="Dougan E. K."/>
            <person name="Rhodes N."/>
            <person name="Thang M."/>
            <person name="Chan C."/>
        </authorList>
    </citation>
    <scope>NUCLEOTIDE SEQUENCE</scope>
</reference>
<dbReference type="EMBL" id="CAJNNV010033199">
    <property type="protein sequence ID" value="CAE8642743.1"/>
    <property type="molecule type" value="Genomic_DNA"/>
</dbReference>
<dbReference type="OMA" id="QTSHEMF"/>